<keyword evidence="3" id="KW-0067">ATP-binding</keyword>
<dbReference type="Proteomes" id="UP000006681">
    <property type="component" value="Chromosome"/>
</dbReference>
<dbReference type="GeneID" id="9752508"/>
<reference evidence="5 6" key="1">
    <citation type="journal article" date="2010" name="Stand. Genomic Sci.">
        <title>Complete genome sequence of Vulcanisaeta distributa type strain (IC-017).</title>
        <authorList>
            <person name="Mavromatis K."/>
            <person name="Sikorski J."/>
            <person name="Pabst E."/>
            <person name="Teshima H."/>
            <person name="Lapidus A."/>
            <person name="Lucas S."/>
            <person name="Nolan M."/>
            <person name="Glavina Del Rio T."/>
            <person name="Cheng J.F."/>
            <person name="Bruce D."/>
            <person name="Goodwin L."/>
            <person name="Pitluck S."/>
            <person name="Liolios K."/>
            <person name="Ivanova N."/>
            <person name="Mikhailova N."/>
            <person name="Pati A."/>
            <person name="Chen A."/>
            <person name="Palaniappan K."/>
            <person name="Land M."/>
            <person name="Hauser L."/>
            <person name="Chang Y.J."/>
            <person name="Jeffries C.D."/>
            <person name="Rohde M."/>
            <person name="Spring S."/>
            <person name="Goker M."/>
            <person name="Wirth R."/>
            <person name="Woyke T."/>
            <person name="Bristow J."/>
            <person name="Eisen J.A."/>
            <person name="Markowitz V."/>
            <person name="Hugenholtz P."/>
            <person name="Klenk H.P."/>
            <person name="Kyrpides N.C."/>
        </authorList>
    </citation>
    <scope>NUCLEOTIDE SEQUENCE [LARGE SCALE GENOMIC DNA]</scope>
    <source>
        <strain evidence="6">DSM 14429 / JCM 11212 / NBRC 100878 / IC-017</strain>
    </source>
</reference>
<gene>
    <name evidence="5" type="ordered locus">Vdis_1571</name>
</gene>
<dbReference type="AlphaFoldDB" id="E1QTG0"/>
<dbReference type="Pfam" id="PF00005">
    <property type="entry name" value="ABC_tran"/>
    <property type="match status" value="1"/>
</dbReference>
<dbReference type="InterPro" id="IPR003439">
    <property type="entry name" value="ABC_transporter-like_ATP-bd"/>
</dbReference>
<dbReference type="OrthoDB" id="97750at2157"/>
<dbReference type="GO" id="GO:0005524">
    <property type="term" value="F:ATP binding"/>
    <property type="evidence" value="ECO:0007669"/>
    <property type="project" value="UniProtKB-KW"/>
</dbReference>
<dbReference type="eggNOG" id="arCOG00194">
    <property type="taxonomic scope" value="Archaea"/>
</dbReference>
<keyword evidence="2" id="KW-0547">Nucleotide-binding</keyword>
<accession>E1QTG0</accession>
<dbReference type="InterPro" id="IPR003593">
    <property type="entry name" value="AAA+_ATPase"/>
</dbReference>
<dbReference type="EMBL" id="CP002100">
    <property type="protein sequence ID" value="ADN50953.1"/>
    <property type="molecule type" value="Genomic_DNA"/>
</dbReference>
<feature type="domain" description="ABC transporter" evidence="4">
    <location>
        <begin position="3"/>
        <end position="217"/>
    </location>
</feature>
<dbReference type="GO" id="GO:0016887">
    <property type="term" value="F:ATP hydrolysis activity"/>
    <property type="evidence" value="ECO:0007669"/>
    <property type="project" value="InterPro"/>
</dbReference>
<dbReference type="PANTHER" id="PTHR42939:SF1">
    <property type="entry name" value="ABC TRANSPORTER ATP-BINDING PROTEIN ALBC-RELATED"/>
    <property type="match status" value="1"/>
</dbReference>
<dbReference type="SMART" id="SM00382">
    <property type="entry name" value="AAA"/>
    <property type="match status" value="1"/>
</dbReference>
<dbReference type="SUPFAM" id="SSF52540">
    <property type="entry name" value="P-loop containing nucleoside triphosphate hydrolases"/>
    <property type="match status" value="1"/>
</dbReference>
<dbReference type="InterPro" id="IPR027417">
    <property type="entry name" value="P-loop_NTPase"/>
</dbReference>
<dbReference type="InterPro" id="IPR051782">
    <property type="entry name" value="ABC_Transporter_VariousFunc"/>
</dbReference>
<organism evidence="5 6">
    <name type="scientific">Vulcanisaeta distributa (strain DSM 14429 / JCM 11212 / NBRC 100878 / IC-017)</name>
    <dbReference type="NCBI Taxonomy" id="572478"/>
    <lineage>
        <taxon>Archaea</taxon>
        <taxon>Thermoproteota</taxon>
        <taxon>Thermoprotei</taxon>
        <taxon>Thermoproteales</taxon>
        <taxon>Thermoproteaceae</taxon>
        <taxon>Vulcanisaeta</taxon>
    </lineage>
</organism>
<evidence type="ECO:0000256" key="3">
    <source>
        <dbReference type="ARBA" id="ARBA00022840"/>
    </source>
</evidence>
<evidence type="ECO:0000259" key="4">
    <source>
        <dbReference type="PROSITE" id="PS50893"/>
    </source>
</evidence>
<dbReference type="STRING" id="572478.Vdis_1571"/>
<dbReference type="PROSITE" id="PS50893">
    <property type="entry name" value="ABC_TRANSPORTER_2"/>
    <property type="match status" value="1"/>
</dbReference>
<evidence type="ECO:0000256" key="1">
    <source>
        <dbReference type="ARBA" id="ARBA00022448"/>
    </source>
</evidence>
<dbReference type="KEGG" id="vdi:Vdis_1571"/>
<sequence length="259" mass="28492">MKLSINDLVVGYGDKVIINGLTVEFDEGRTVILGPNGSGKTTLLRAIAGVIKPLRGIIVLDDRPLRGGDVGYVSHAGGLDPNMTVRENLEFYAEVKNASNLDEVVDRLRIRNLMNTKVGLLSNGQRRMVEIAIAMLGSPKVYALDEPTDGLDVNFASRVKDIVRRLHGIVIYTTHMLSEALELADYLVIIRKGRIAFHGDMTKLGGAMRIVAKRGRETRIIETDLSELSRVIDELRSEGFNVLEVRNSVIDELLGGVDD</sequence>
<proteinExistence type="predicted"/>
<evidence type="ECO:0000313" key="6">
    <source>
        <dbReference type="Proteomes" id="UP000006681"/>
    </source>
</evidence>
<reference evidence="6" key="2">
    <citation type="journal article" date="2010" name="Stand. Genomic Sci.">
        <title>Complete genome sequence of Vulcanisaeta distributa type strain (IC-017T).</title>
        <authorList>
            <person name="Mavromatis K."/>
            <person name="Sikorski J."/>
            <person name="Pabst E."/>
            <person name="Teshima H."/>
            <person name="Lapidus A."/>
            <person name="Lucas S."/>
            <person name="Nolan M."/>
            <person name="Glavina Del Rio T."/>
            <person name="Cheng J."/>
            <person name="Bruce D."/>
            <person name="Goodwin L."/>
            <person name="Pitluck S."/>
            <person name="Liolios K."/>
            <person name="Ivanova N."/>
            <person name="Mikhailova N."/>
            <person name="Pati A."/>
            <person name="Chen A."/>
            <person name="Palaniappan K."/>
            <person name="Land M."/>
            <person name="Hauser L."/>
            <person name="Chang Y."/>
            <person name="Jeffries C."/>
            <person name="Rohde M."/>
            <person name="Spring S."/>
            <person name="Goker M."/>
            <person name="Wirth R."/>
            <person name="Woyke T."/>
            <person name="Bristow J."/>
            <person name="Eisen J."/>
            <person name="Markowitz V."/>
            <person name="Hugenholtz P."/>
            <person name="Klenk H."/>
            <person name="Kyrpides N."/>
        </authorList>
    </citation>
    <scope>NUCLEOTIDE SEQUENCE [LARGE SCALE GENOMIC DNA]</scope>
    <source>
        <strain evidence="6">DSM 14429 / JCM 11212 / NBRC 100878 / IC-017</strain>
    </source>
</reference>
<evidence type="ECO:0000313" key="5">
    <source>
        <dbReference type="EMBL" id="ADN50953.1"/>
    </source>
</evidence>
<dbReference type="RefSeq" id="WP_013336678.1">
    <property type="nucleotide sequence ID" value="NC_014537.1"/>
</dbReference>
<dbReference type="HOGENOM" id="CLU_000604_1_2_2"/>
<keyword evidence="1" id="KW-0813">Transport</keyword>
<evidence type="ECO:0000256" key="2">
    <source>
        <dbReference type="ARBA" id="ARBA00022741"/>
    </source>
</evidence>
<protein>
    <submittedName>
        <fullName evidence="5">ABC transporter related protein</fullName>
    </submittedName>
</protein>
<dbReference type="PANTHER" id="PTHR42939">
    <property type="entry name" value="ABC TRANSPORTER ATP-BINDING PROTEIN ALBC-RELATED"/>
    <property type="match status" value="1"/>
</dbReference>
<keyword evidence="6" id="KW-1185">Reference proteome</keyword>
<name>E1QTG0_VULDI</name>
<dbReference type="Gene3D" id="3.40.50.300">
    <property type="entry name" value="P-loop containing nucleotide triphosphate hydrolases"/>
    <property type="match status" value="1"/>
</dbReference>